<dbReference type="GO" id="GO:0017171">
    <property type="term" value="F:serine hydrolase activity"/>
    <property type="evidence" value="ECO:0007669"/>
    <property type="project" value="TreeGrafter"/>
</dbReference>
<dbReference type="Gene3D" id="3.40.50.1820">
    <property type="entry name" value="alpha/beta hydrolase"/>
    <property type="match status" value="1"/>
</dbReference>
<evidence type="ECO:0000256" key="5">
    <source>
        <dbReference type="SAM" id="SignalP"/>
    </source>
</evidence>
<dbReference type="InterPro" id="IPR029058">
    <property type="entry name" value="AB_hydrolase_fold"/>
</dbReference>
<dbReference type="OMA" id="HACDHAR"/>
<dbReference type="SUPFAM" id="SSF53474">
    <property type="entry name" value="alpha/beta-Hydrolases"/>
    <property type="match status" value="1"/>
</dbReference>
<evidence type="ECO:0000259" key="6">
    <source>
        <dbReference type="Pfam" id="PF00151"/>
    </source>
</evidence>
<dbReference type="GO" id="GO:0016298">
    <property type="term" value="F:lipase activity"/>
    <property type="evidence" value="ECO:0007669"/>
    <property type="project" value="InterPro"/>
</dbReference>
<dbReference type="PANTHER" id="PTHR11610:SF150">
    <property type="entry name" value="FI01825P-RELATED"/>
    <property type="match status" value="1"/>
</dbReference>
<reference evidence="8" key="2">
    <citation type="submission" date="2025-08" db="UniProtKB">
        <authorList>
            <consortium name="RefSeq"/>
        </authorList>
    </citation>
    <scope>IDENTIFICATION</scope>
    <source>
        <tissue evidence="8">Whole body</tissue>
    </source>
</reference>
<dbReference type="PANTHER" id="PTHR11610">
    <property type="entry name" value="LIPASE"/>
    <property type="match status" value="1"/>
</dbReference>
<dbReference type="GO" id="GO:0005615">
    <property type="term" value="C:extracellular space"/>
    <property type="evidence" value="ECO:0007669"/>
    <property type="project" value="TreeGrafter"/>
</dbReference>
<organism evidence="7 8">
    <name type="scientific">Vanessa tameamea</name>
    <name type="common">Kamehameha butterfly</name>
    <dbReference type="NCBI Taxonomy" id="334116"/>
    <lineage>
        <taxon>Eukaryota</taxon>
        <taxon>Metazoa</taxon>
        <taxon>Ecdysozoa</taxon>
        <taxon>Arthropoda</taxon>
        <taxon>Hexapoda</taxon>
        <taxon>Insecta</taxon>
        <taxon>Pterygota</taxon>
        <taxon>Neoptera</taxon>
        <taxon>Endopterygota</taxon>
        <taxon>Lepidoptera</taxon>
        <taxon>Glossata</taxon>
        <taxon>Ditrysia</taxon>
        <taxon>Papilionoidea</taxon>
        <taxon>Nymphalidae</taxon>
        <taxon>Nymphalinae</taxon>
        <taxon>Vanessa</taxon>
    </lineage>
</organism>
<evidence type="ECO:0000256" key="4">
    <source>
        <dbReference type="RuleBase" id="RU004262"/>
    </source>
</evidence>
<keyword evidence="7" id="KW-1185">Reference proteome</keyword>
<keyword evidence="5" id="KW-0732">Signal</keyword>
<comment type="similarity">
    <text evidence="2 4">Belongs to the AB hydrolase superfamily. Lipase family.</text>
</comment>
<accession>A0A8B8ICH7</accession>
<dbReference type="AlphaFoldDB" id="A0A8B8ICH7"/>
<dbReference type="InterPro" id="IPR000734">
    <property type="entry name" value="TAG_lipase"/>
</dbReference>
<dbReference type="PRINTS" id="PR00821">
    <property type="entry name" value="TAGLIPASE"/>
</dbReference>
<keyword evidence="3" id="KW-0964">Secreted</keyword>
<dbReference type="InterPro" id="IPR013818">
    <property type="entry name" value="Lipase"/>
</dbReference>
<dbReference type="GO" id="GO:0016042">
    <property type="term" value="P:lipid catabolic process"/>
    <property type="evidence" value="ECO:0007669"/>
    <property type="project" value="TreeGrafter"/>
</dbReference>
<reference evidence="7" key="1">
    <citation type="submission" date="2025-05" db="UniProtKB">
        <authorList>
            <consortium name="RefSeq"/>
        </authorList>
    </citation>
    <scope>NUCLEOTIDE SEQUENCE [LARGE SCALE GENOMIC DNA]</scope>
</reference>
<feature type="domain" description="Lipase" evidence="6">
    <location>
        <begin position="66"/>
        <end position="310"/>
    </location>
</feature>
<comment type="subcellular location">
    <subcellularLocation>
        <location evidence="1">Secreted</location>
    </subcellularLocation>
</comment>
<feature type="chain" id="PRO_5045860919" evidence="5">
    <location>
        <begin position="19"/>
        <end position="333"/>
    </location>
</feature>
<sequence>MKRITFVFILGLSAVLSADPIIRKLDPLRFQHERDASGKYHLVDLWMKLSDLYLTARYNPTTSNVYHLFTRQNPVLSQPLLFNNTGLLQSSNFNSNRRTAVLIHGWSDNVIGDFNTVIVPALLSAEDLNVIAVDWSAGSNTINLPVQIENCIASGRAVANFINWLNKSTGSTPSQFHIIGHGIGGHQAGLAGRNVEGDVGYITALDPSLVGWVNHNYRFHPDDGEYTEVIHTNCAVNGYLADLGQVDFYPNGGESMPGCSSHACDHARSYFYFAESIVSGGFTGRECSSYFTAILHMCNSLPGRLQMGGLTPKNGQTGVYLLETNAAPPFSRG</sequence>
<dbReference type="OrthoDB" id="199913at2759"/>
<evidence type="ECO:0000256" key="2">
    <source>
        <dbReference type="ARBA" id="ARBA00010701"/>
    </source>
</evidence>
<evidence type="ECO:0000313" key="7">
    <source>
        <dbReference type="Proteomes" id="UP001652626"/>
    </source>
</evidence>
<protein>
    <submittedName>
        <fullName evidence="8">Pancreatic triacylglycerol lipase-like</fullName>
    </submittedName>
</protein>
<dbReference type="Pfam" id="PF00151">
    <property type="entry name" value="Lipase"/>
    <property type="match status" value="1"/>
</dbReference>
<dbReference type="Proteomes" id="UP001652626">
    <property type="component" value="Chromosome 2"/>
</dbReference>
<dbReference type="RefSeq" id="XP_026494764.2">
    <property type="nucleotide sequence ID" value="XM_026638979.2"/>
</dbReference>
<proteinExistence type="inferred from homology"/>
<gene>
    <name evidence="8" type="primary">LOC113399759</name>
</gene>
<name>A0A8B8ICH7_VANTA</name>
<evidence type="ECO:0000256" key="3">
    <source>
        <dbReference type="ARBA" id="ARBA00022525"/>
    </source>
</evidence>
<feature type="signal peptide" evidence="5">
    <location>
        <begin position="1"/>
        <end position="18"/>
    </location>
</feature>
<dbReference type="GeneID" id="113399759"/>
<evidence type="ECO:0000256" key="1">
    <source>
        <dbReference type="ARBA" id="ARBA00004613"/>
    </source>
</evidence>
<evidence type="ECO:0000313" key="8">
    <source>
        <dbReference type="RefSeq" id="XP_026494764.2"/>
    </source>
</evidence>